<reference evidence="12" key="1">
    <citation type="submission" date="2022-08" db="EMBL/GenBank/DDBJ databases">
        <title>Novel sulfate-reducing endosymbionts in the free-living metamonad Anaeramoeba.</title>
        <authorList>
            <person name="Jerlstrom-Hultqvist J."/>
            <person name="Cepicka I."/>
            <person name="Gallot-Lavallee L."/>
            <person name="Salas-Leiva D."/>
            <person name="Curtis B.A."/>
            <person name="Zahonova K."/>
            <person name="Pipaliya S."/>
            <person name="Dacks J."/>
            <person name="Roger A.J."/>
        </authorList>
    </citation>
    <scope>NUCLEOTIDE SEQUENCE</scope>
    <source>
        <strain evidence="12">Schooner1</strain>
    </source>
</reference>
<dbReference type="PROSITE" id="PS50929">
    <property type="entry name" value="ABC_TM1F"/>
    <property type="match status" value="2"/>
</dbReference>
<evidence type="ECO:0000313" key="12">
    <source>
        <dbReference type="EMBL" id="KAJ6245302.1"/>
    </source>
</evidence>
<feature type="region of interest" description="Disordered" evidence="8">
    <location>
        <begin position="775"/>
        <end position="816"/>
    </location>
</feature>
<feature type="transmembrane region" description="Helical" evidence="9">
    <location>
        <begin position="908"/>
        <end position="930"/>
    </location>
</feature>
<feature type="transmembrane region" description="Helical" evidence="9">
    <location>
        <begin position="405"/>
        <end position="430"/>
    </location>
</feature>
<evidence type="ECO:0000256" key="5">
    <source>
        <dbReference type="ARBA" id="ARBA00022840"/>
    </source>
</evidence>
<evidence type="ECO:0000256" key="9">
    <source>
        <dbReference type="SAM" id="Phobius"/>
    </source>
</evidence>
<dbReference type="InterPro" id="IPR003439">
    <property type="entry name" value="ABC_transporter-like_ATP-bd"/>
</dbReference>
<dbReference type="PANTHER" id="PTHR24223">
    <property type="entry name" value="ATP-BINDING CASSETTE SUB-FAMILY C"/>
    <property type="match status" value="1"/>
</dbReference>
<protein>
    <submittedName>
        <fullName evidence="12">Multidrug-resistance like protein</fullName>
    </submittedName>
</protein>
<dbReference type="CDD" id="cd18580">
    <property type="entry name" value="ABC_6TM_ABCC_D2"/>
    <property type="match status" value="1"/>
</dbReference>
<proteinExistence type="predicted"/>
<evidence type="ECO:0000256" key="7">
    <source>
        <dbReference type="ARBA" id="ARBA00023136"/>
    </source>
</evidence>
<evidence type="ECO:0000256" key="3">
    <source>
        <dbReference type="ARBA" id="ARBA00022692"/>
    </source>
</evidence>
<feature type="compositionally biased region" description="Basic and acidic residues" evidence="8">
    <location>
        <begin position="868"/>
        <end position="885"/>
    </location>
</feature>
<dbReference type="InterPro" id="IPR050173">
    <property type="entry name" value="ABC_transporter_C-like"/>
</dbReference>
<dbReference type="PROSITE" id="PS00211">
    <property type="entry name" value="ABC_TRANSPORTER_1"/>
    <property type="match status" value="2"/>
</dbReference>
<feature type="domain" description="ABC transporter" evidence="10">
    <location>
        <begin position="536"/>
        <end position="762"/>
    </location>
</feature>
<feature type="compositionally biased region" description="Acidic residues" evidence="8">
    <location>
        <begin position="857"/>
        <end position="867"/>
    </location>
</feature>
<feature type="transmembrane region" description="Helical" evidence="9">
    <location>
        <begin position="281"/>
        <end position="303"/>
    </location>
</feature>
<feature type="domain" description="ABC transmembrane type-1" evidence="11">
    <location>
        <begin position="922"/>
        <end position="1200"/>
    </location>
</feature>
<feature type="domain" description="ABC transporter" evidence="10">
    <location>
        <begin position="1242"/>
        <end position="1478"/>
    </location>
</feature>
<keyword evidence="6 9" id="KW-1133">Transmembrane helix</keyword>
<dbReference type="Gene3D" id="1.20.1560.10">
    <property type="entry name" value="ABC transporter type 1, transmembrane domain"/>
    <property type="match status" value="2"/>
</dbReference>
<sequence length="1500" mass="173341">MSNNLELNEEESGIPRPKWEGKQNPELRTRRIFFPFFQWMSPLLNYGKRYTLQLEDLYPIYPKDDSKVLWKRLAKNYPCSIDKRDKKTSLLFAIFKTFKPELMKGFLPRLLADLCILFTPIVLYFLIDSLEDQEQRNKPIVFWSILGLFALNFFQSFFLQMYFVVTSRVSYRVKSSLISLIYKKSLIVNRKVISNLIEERKKKKMKNKKKKKEKKKKKKKKNQKKNQNSDQEFEKEKEPKEVTVGEIVTMMGTDTTKIEEAFMWFHNLWSMPFRLISSFLLMYQVIGVSALISFVAIVISIPFNKWIMKKFTKLHLAVMKLLDYRIKIMNEILQGIKIIKFYAWEKFFEGKVMDARKSESRSIKRMLLWRVGYMANWIVIPLFATIATFIFYTAVFNNKLTAARVFATIALFRVMRTLLVFIPWIVVAMTQAKGSISRIKKFLNSDEICLESKIMIKNRSKKSNKAYSLKMKNCSFNWEESQTKNSVDLGNNSIDLTGSENINLNEMKIEDLTGLSDLESASGSGSGNLIGNGYLINGDSMSDREVEIDKNHRNTLSNINIEIQKGTLTMIVGKVGSGKSSLFSAILGEIPKMNGDIEVHGTIAYSSQESLILHGSLKENILFYNEFDETKYNHVLDICALRPDLEILPNGDLTEIGEKGVNLSGGQKQRVSLARSVYSNKDILLLDDPLSAVDAHVGKHLFDKCIKSDLLKSKTVLLISHQIQYLPQSDYIIVIDDGKIIDQGTYQELINKNFQFDQNINHKIIKEREENGDNKKNILKLETEEEEDGDGEGEIEKENENENEKEKEKEKKKKEKDIEIEIENENQIENDQDDENYEETLLNENKSDFNNEIEEEKENLLNEDEETKLDLDPKEGKGGEKETEKEKKKIKLFEEEYRESGKVKWRHYLLYFKSIGGLNIVIIIIMFAFFGELGRSGSDYWLAIWTERTYFKNKPDLFFIMIYLIFGFVTSIFTVCKSYCIAISSVKAATRLHNKSLDTILRAPMSFFDTTPVGRILNRFNKDTHSVDLQLGIVWDRFIIWVGSLVVGLIVIISVTPYFFIPLILILIIYYKIMQYYRNTSREIKRLQSIAKSPIYSHFGETLDGLATIRAFNVEKKFMKRNLENVNIFTRAIYCNYMCNRWLAIRLELIGAITILLVSSFVWYARDTIQPSFGALAITISLQMTTVFTWIVRTFTQLEKNMNAVERMCEYTDLPTEALPTLDSLNKELCNKESKWPKNGKIEFKNIKMRYRPELDLVLNGISAIINPQEKVGIIGRTGSGKSSLVLSLFRIVELFEGKILIDGIDISQINLEILRSNIAIIPQDPILFSGSIRKNLDPINDNFHQDSEYWQVLELVQLKEKIQSLKGGLDHLVTEGGENFSVGEKQLVCLARALLKKTKILILDEATSSVDNFSDDLIQKTIRNEFKYCTTITIAHRLHTIMDSDRIISLKDGLLYEFDTPINLLNDKNSILYSLVKDTGKKNKKKLRKIAMGKKEIDL</sequence>
<dbReference type="SMART" id="SM00382">
    <property type="entry name" value="AAA"/>
    <property type="match status" value="2"/>
</dbReference>
<dbReference type="InterPro" id="IPR011527">
    <property type="entry name" value="ABC1_TM_dom"/>
</dbReference>
<evidence type="ECO:0000256" key="4">
    <source>
        <dbReference type="ARBA" id="ARBA00022741"/>
    </source>
</evidence>
<comment type="caution">
    <text evidence="12">The sequence shown here is derived from an EMBL/GenBank/DDBJ whole genome shotgun (WGS) entry which is preliminary data.</text>
</comment>
<dbReference type="Pfam" id="PF00005">
    <property type="entry name" value="ABC_tran"/>
    <property type="match status" value="2"/>
</dbReference>
<feature type="transmembrane region" description="Helical" evidence="9">
    <location>
        <begin position="1038"/>
        <end position="1071"/>
    </location>
</feature>
<feature type="domain" description="ABC transmembrane type-1" evidence="11">
    <location>
        <begin position="110"/>
        <end position="431"/>
    </location>
</feature>
<evidence type="ECO:0000259" key="11">
    <source>
        <dbReference type="PROSITE" id="PS50929"/>
    </source>
</evidence>
<dbReference type="InterPro" id="IPR044746">
    <property type="entry name" value="ABCC_6TM_D1"/>
</dbReference>
<feature type="transmembrane region" description="Helical" evidence="9">
    <location>
        <begin position="1147"/>
        <end position="1166"/>
    </location>
</feature>
<dbReference type="InterPro" id="IPR036640">
    <property type="entry name" value="ABC1_TM_sf"/>
</dbReference>
<dbReference type="CDD" id="cd18579">
    <property type="entry name" value="ABC_6TM_ABCC_D1"/>
    <property type="match status" value="1"/>
</dbReference>
<dbReference type="Proteomes" id="UP001150062">
    <property type="component" value="Unassembled WGS sequence"/>
</dbReference>
<evidence type="ECO:0000256" key="2">
    <source>
        <dbReference type="ARBA" id="ARBA00022448"/>
    </source>
</evidence>
<feature type="region of interest" description="Disordered" evidence="8">
    <location>
        <begin position="1"/>
        <end position="22"/>
    </location>
</feature>
<feature type="compositionally biased region" description="Basic residues" evidence="8">
    <location>
        <begin position="202"/>
        <end position="224"/>
    </location>
</feature>
<evidence type="ECO:0000259" key="10">
    <source>
        <dbReference type="PROSITE" id="PS50893"/>
    </source>
</evidence>
<dbReference type="CDD" id="cd03250">
    <property type="entry name" value="ABCC_MRP_domain1"/>
    <property type="match status" value="1"/>
</dbReference>
<comment type="subcellular location">
    <subcellularLocation>
        <location evidence="1">Membrane</location>
        <topology evidence="1">Multi-pass membrane protein</topology>
    </subcellularLocation>
</comment>
<dbReference type="PROSITE" id="PS50893">
    <property type="entry name" value="ABC_TRANSPORTER_2"/>
    <property type="match status" value="2"/>
</dbReference>
<evidence type="ECO:0000256" key="8">
    <source>
        <dbReference type="SAM" id="MobiDB-lite"/>
    </source>
</evidence>
<keyword evidence="3 9" id="KW-0812">Transmembrane</keyword>
<dbReference type="Gene3D" id="3.40.50.300">
    <property type="entry name" value="P-loop containing nucleotide triphosphate hydrolases"/>
    <property type="match status" value="2"/>
</dbReference>
<name>A0ABQ8YL32_9EUKA</name>
<feature type="transmembrane region" description="Helical" evidence="9">
    <location>
        <begin position="957"/>
        <end position="980"/>
    </location>
</feature>
<dbReference type="SUPFAM" id="SSF90123">
    <property type="entry name" value="ABC transporter transmembrane region"/>
    <property type="match status" value="2"/>
</dbReference>
<evidence type="ECO:0000256" key="6">
    <source>
        <dbReference type="ARBA" id="ARBA00022989"/>
    </source>
</evidence>
<dbReference type="InterPro" id="IPR003593">
    <property type="entry name" value="AAA+_ATPase"/>
</dbReference>
<feature type="region of interest" description="Disordered" evidence="8">
    <location>
        <begin position="202"/>
        <end position="238"/>
    </location>
</feature>
<dbReference type="Pfam" id="PF00664">
    <property type="entry name" value="ABC_membrane"/>
    <property type="match status" value="2"/>
</dbReference>
<dbReference type="SUPFAM" id="SSF52540">
    <property type="entry name" value="P-loop containing nucleoside triphosphate hydrolases"/>
    <property type="match status" value="2"/>
</dbReference>
<feature type="transmembrane region" description="Helical" evidence="9">
    <location>
        <begin position="367"/>
        <end position="393"/>
    </location>
</feature>
<feature type="transmembrane region" description="Helical" evidence="9">
    <location>
        <begin position="1172"/>
        <end position="1192"/>
    </location>
</feature>
<evidence type="ECO:0000256" key="1">
    <source>
        <dbReference type="ARBA" id="ARBA00004141"/>
    </source>
</evidence>
<keyword evidence="7 9" id="KW-0472">Membrane</keyword>
<gene>
    <name evidence="12" type="ORF">M0813_20254</name>
</gene>
<dbReference type="InterPro" id="IPR017871">
    <property type="entry name" value="ABC_transporter-like_CS"/>
</dbReference>
<feature type="transmembrane region" description="Helical" evidence="9">
    <location>
        <begin position="139"/>
        <end position="163"/>
    </location>
</feature>
<feature type="transmembrane region" description="Helical" evidence="9">
    <location>
        <begin position="106"/>
        <end position="127"/>
    </location>
</feature>
<keyword evidence="2" id="KW-0813">Transport</keyword>
<accession>A0ABQ8YL32</accession>
<feature type="region of interest" description="Disordered" evidence="8">
    <location>
        <begin position="857"/>
        <end position="885"/>
    </location>
</feature>
<dbReference type="EMBL" id="JAOAOG010000145">
    <property type="protein sequence ID" value="KAJ6245302.1"/>
    <property type="molecule type" value="Genomic_DNA"/>
</dbReference>
<evidence type="ECO:0000313" key="13">
    <source>
        <dbReference type="Proteomes" id="UP001150062"/>
    </source>
</evidence>
<feature type="compositionally biased region" description="Acidic residues" evidence="8">
    <location>
        <begin position="783"/>
        <end position="793"/>
    </location>
</feature>
<keyword evidence="5" id="KW-0067">ATP-binding</keyword>
<organism evidence="12 13">
    <name type="scientific">Anaeramoeba flamelloides</name>
    <dbReference type="NCBI Taxonomy" id="1746091"/>
    <lineage>
        <taxon>Eukaryota</taxon>
        <taxon>Metamonada</taxon>
        <taxon>Anaeramoebidae</taxon>
        <taxon>Anaeramoeba</taxon>
    </lineage>
</organism>
<dbReference type="InterPro" id="IPR027417">
    <property type="entry name" value="P-loop_NTPase"/>
</dbReference>
<feature type="compositionally biased region" description="Basic and acidic residues" evidence="8">
    <location>
        <begin position="794"/>
        <end position="816"/>
    </location>
</feature>
<dbReference type="CDD" id="cd03244">
    <property type="entry name" value="ABCC_MRP_domain2"/>
    <property type="match status" value="1"/>
</dbReference>
<keyword evidence="4" id="KW-0547">Nucleotide-binding</keyword>
<keyword evidence="13" id="KW-1185">Reference proteome</keyword>
<dbReference type="InterPro" id="IPR044726">
    <property type="entry name" value="ABCC_6TM_D2"/>
</dbReference>